<evidence type="ECO:0000256" key="3">
    <source>
        <dbReference type="SAM" id="MobiDB-lite"/>
    </source>
</evidence>
<dbReference type="PANTHER" id="PTHR45935">
    <property type="entry name" value="PROTEIN ZBED8-RELATED"/>
    <property type="match status" value="1"/>
</dbReference>
<dbReference type="AlphaFoldDB" id="A0A7J7FAV3"/>
<evidence type="ECO:0000313" key="6">
    <source>
        <dbReference type="Proteomes" id="UP000551758"/>
    </source>
</evidence>
<evidence type="ECO:0000313" key="5">
    <source>
        <dbReference type="EMBL" id="KAF5925175.1"/>
    </source>
</evidence>
<comment type="subcellular location">
    <subcellularLocation>
        <location evidence="2">Nucleus</location>
    </subcellularLocation>
</comment>
<feature type="region of interest" description="Disordered" evidence="3">
    <location>
        <begin position="1"/>
        <end position="22"/>
    </location>
</feature>
<dbReference type="Gene3D" id="1.10.4020.10">
    <property type="entry name" value="DNA breaking-rejoining enzymes"/>
    <property type="match status" value="1"/>
</dbReference>
<evidence type="ECO:0000256" key="2">
    <source>
        <dbReference type="PROSITE-ProRule" id="PRU00187"/>
    </source>
</evidence>
<dbReference type="SMART" id="SM00431">
    <property type="entry name" value="SCAN"/>
    <property type="match status" value="1"/>
</dbReference>
<gene>
    <name evidence="5" type="ORF">HPG69_008859</name>
</gene>
<comment type="caution">
    <text evidence="5">The sequence shown here is derived from an EMBL/GenBank/DDBJ whole genome shotgun (WGS) entry which is preliminary data.</text>
</comment>
<dbReference type="PROSITE" id="PS50804">
    <property type="entry name" value="SCAN_BOX"/>
    <property type="match status" value="1"/>
</dbReference>
<organism evidence="5 6">
    <name type="scientific">Diceros bicornis minor</name>
    <name type="common">South-central black rhinoceros</name>
    <dbReference type="NCBI Taxonomy" id="77932"/>
    <lineage>
        <taxon>Eukaryota</taxon>
        <taxon>Metazoa</taxon>
        <taxon>Chordata</taxon>
        <taxon>Craniata</taxon>
        <taxon>Vertebrata</taxon>
        <taxon>Euteleostomi</taxon>
        <taxon>Mammalia</taxon>
        <taxon>Eutheria</taxon>
        <taxon>Laurasiatheria</taxon>
        <taxon>Perissodactyla</taxon>
        <taxon>Rhinocerotidae</taxon>
        <taxon>Diceros</taxon>
    </lineage>
</organism>
<dbReference type="PANTHER" id="PTHR45935:SF28">
    <property type="entry name" value="SCAN DOMAIN-CONTAINING PROTEIN 3"/>
    <property type="match status" value="1"/>
</dbReference>
<dbReference type="Proteomes" id="UP000551758">
    <property type="component" value="Unassembled WGS sequence"/>
</dbReference>
<feature type="compositionally biased region" description="Polar residues" evidence="3">
    <location>
        <begin position="10"/>
        <end position="22"/>
    </location>
</feature>
<protein>
    <recommendedName>
        <fullName evidence="4">SCAN box domain-containing protein</fullName>
    </recommendedName>
</protein>
<dbReference type="InterPro" id="IPR003309">
    <property type="entry name" value="SCAN_dom"/>
</dbReference>
<evidence type="ECO:0000256" key="1">
    <source>
        <dbReference type="ARBA" id="ARBA00023242"/>
    </source>
</evidence>
<feature type="domain" description="SCAN box" evidence="4">
    <location>
        <begin position="33"/>
        <end position="93"/>
    </location>
</feature>
<dbReference type="InterPro" id="IPR038269">
    <property type="entry name" value="SCAN_sf"/>
</dbReference>
<dbReference type="SUPFAM" id="SSF47353">
    <property type="entry name" value="Retrovirus capsid dimerization domain-like"/>
    <property type="match status" value="1"/>
</dbReference>
<keyword evidence="6" id="KW-1185">Reference proteome</keyword>
<feature type="region of interest" description="Disordered" evidence="3">
    <location>
        <begin position="71"/>
        <end position="98"/>
    </location>
</feature>
<feature type="non-terminal residue" evidence="5">
    <location>
        <position position="1"/>
    </location>
</feature>
<dbReference type="InterPro" id="IPR050916">
    <property type="entry name" value="SCAN-C2H2_zinc_finger"/>
</dbReference>
<keyword evidence="1 2" id="KW-0539">Nucleus</keyword>
<name>A0A7J7FAV3_DICBM</name>
<feature type="compositionally biased region" description="Basic and acidic residues" evidence="3">
    <location>
        <begin position="87"/>
        <end position="98"/>
    </location>
</feature>
<sequence>MPVLSGTEKGYTSQGGKNSFTWNHEFSLPGKMTLSHLWEIRHWRLQPEYHNKEQILEHFLTVVPEELQASVREHHPDSGEEAVTFGESRRERLLDQEQ</sequence>
<dbReference type="EMBL" id="JACDTQ010000823">
    <property type="protein sequence ID" value="KAF5925175.1"/>
    <property type="molecule type" value="Genomic_DNA"/>
</dbReference>
<evidence type="ECO:0000259" key="4">
    <source>
        <dbReference type="PROSITE" id="PS50804"/>
    </source>
</evidence>
<proteinExistence type="predicted"/>
<dbReference type="GO" id="GO:0005634">
    <property type="term" value="C:nucleus"/>
    <property type="evidence" value="ECO:0007669"/>
    <property type="project" value="UniProtKB-SubCell"/>
</dbReference>
<dbReference type="Pfam" id="PF02023">
    <property type="entry name" value="SCAN"/>
    <property type="match status" value="1"/>
</dbReference>
<accession>A0A7J7FAV3</accession>
<reference evidence="5 6" key="1">
    <citation type="journal article" date="2020" name="Mol. Biol. Evol.">
        <title>Interspecific Gene Flow and the Evolution of Specialization in Black and White Rhinoceros.</title>
        <authorList>
            <person name="Moodley Y."/>
            <person name="Westbury M.V."/>
            <person name="Russo I.M."/>
            <person name="Gopalakrishnan S."/>
            <person name="Rakotoarivelo A."/>
            <person name="Olsen R.A."/>
            <person name="Prost S."/>
            <person name="Tunstall T."/>
            <person name="Ryder O.A."/>
            <person name="Dalen L."/>
            <person name="Bruford M.W."/>
        </authorList>
    </citation>
    <scope>NUCLEOTIDE SEQUENCE [LARGE SCALE GENOMIC DNA]</scope>
    <source>
        <strain evidence="5">SBR-YM</strain>
        <tissue evidence="5">Skin</tissue>
    </source>
</reference>